<keyword evidence="3" id="KW-1185">Reference proteome</keyword>
<gene>
    <name evidence="2" type="ORF">CPLU01_10995</name>
</gene>
<evidence type="ECO:0000256" key="1">
    <source>
        <dbReference type="SAM" id="MobiDB-lite"/>
    </source>
</evidence>
<evidence type="ECO:0000313" key="3">
    <source>
        <dbReference type="Proteomes" id="UP000654918"/>
    </source>
</evidence>
<sequence length="132" mass="14950">MMLKRGSASRDGAFEPDRQGGVRDRQVPYLIVTCVPLLERVFLKSSDGDHRPVLRQRLRDDGRKGPTIFSLLLRLQSPVGRRNIVDRKEVPDPDISHLLHTAASVSESATVVRRPTEFWLVAVSPFFGNFDR</sequence>
<dbReference type="AlphaFoldDB" id="A0A8H6N913"/>
<dbReference type="EMBL" id="WIGO01000198">
    <property type="protein sequence ID" value="KAF6824148.1"/>
    <property type="molecule type" value="Genomic_DNA"/>
</dbReference>
<feature type="region of interest" description="Disordered" evidence="1">
    <location>
        <begin position="1"/>
        <end position="20"/>
    </location>
</feature>
<name>A0A8H6N913_9PEZI</name>
<accession>A0A8H6N913</accession>
<organism evidence="2 3">
    <name type="scientific">Colletotrichum plurivorum</name>
    <dbReference type="NCBI Taxonomy" id="2175906"/>
    <lineage>
        <taxon>Eukaryota</taxon>
        <taxon>Fungi</taxon>
        <taxon>Dikarya</taxon>
        <taxon>Ascomycota</taxon>
        <taxon>Pezizomycotina</taxon>
        <taxon>Sordariomycetes</taxon>
        <taxon>Hypocreomycetidae</taxon>
        <taxon>Glomerellales</taxon>
        <taxon>Glomerellaceae</taxon>
        <taxon>Colletotrichum</taxon>
        <taxon>Colletotrichum orchidearum species complex</taxon>
    </lineage>
</organism>
<proteinExistence type="predicted"/>
<reference evidence="2" key="1">
    <citation type="journal article" date="2020" name="Phytopathology">
        <title>Genome Sequence Resources of Colletotrichum truncatum, C. plurivorum, C. musicola, and C. sojae: Four Species Pathogenic to Soybean (Glycine max).</title>
        <authorList>
            <person name="Rogerio F."/>
            <person name="Boufleur T.R."/>
            <person name="Ciampi-Guillardi M."/>
            <person name="Sukno S.A."/>
            <person name="Thon M.R."/>
            <person name="Massola Junior N.S."/>
            <person name="Baroncelli R."/>
        </authorList>
    </citation>
    <scope>NUCLEOTIDE SEQUENCE</scope>
    <source>
        <strain evidence="2">LFN00145</strain>
    </source>
</reference>
<dbReference type="Proteomes" id="UP000654918">
    <property type="component" value="Unassembled WGS sequence"/>
</dbReference>
<evidence type="ECO:0000313" key="2">
    <source>
        <dbReference type="EMBL" id="KAF6824148.1"/>
    </source>
</evidence>
<comment type="caution">
    <text evidence="2">The sequence shown here is derived from an EMBL/GenBank/DDBJ whole genome shotgun (WGS) entry which is preliminary data.</text>
</comment>
<protein>
    <submittedName>
        <fullName evidence="2">Uncharacterized protein</fullName>
    </submittedName>
</protein>